<dbReference type="InterPro" id="IPR003609">
    <property type="entry name" value="Pan_app"/>
</dbReference>
<evidence type="ECO:0000256" key="3">
    <source>
        <dbReference type="ARBA" id="ARBA00023180"/>
    </source>
</evidence>
<evidence type="ECO:0000259" key="5">
    <source>
        <dbReference type="PROSITE" id="PS50948"/>
    </source>
</evidence>
<dbReference type="AlphaFoldDB" id="A0A2P5BVZ5"/>
<dbReference type="OrthoDB" id="1937219at2759"/>
<organism evidence="6 7">
    <name type="scientific">Parasponia andersonii</name>
    <name type="common">Sponia andersonii</name>
    <dbReference type="NCBI Taxonomy" id="3476"/>
    <lineage>
        <taxon>Eukaryota</taxon>
        <taxon>Viridiplantae</taxon>
        <taxon>Streptophyta</taxon>
        <taxon>Embryophyta</taxon>
        <taxon>Tracheophyta</taxon>
        <taxon>Spermatophyta</taxon>
        <taxon>Magnoliopsida</taxon>
        <taxon>eudicotyledons</taxon>
        <taxon>Gunneridae</taxon>
        <taxon>Pentapetalae</taxon>
        <taxon>rosids</taxon>
        <taxon>fabids</taxon>
        <taxon>Rosales</taxon>
        <taxon>Cannabaceae</taxon>
        <taxon>Parasponia</taxon>
    </lineage>
</organism>
<keyword evidence="4" id="KW-0812">Transmembrane</keyword>
<sequence length="324" mass="36591">MWQSFDYPSDTLLPGMKHGFNLRTGHKWYLSAWKNGDDPCPTDLTSGIEPHAYPELSIRKANANDFNGTKQRRLGAFCLLLPDYCDSYGLCGANGNYVVNSNQVCQCLKGFKPKSTENWNSQVWTEGCVRNSLLSCQDTKKDGFIKFAYLKAPDTNHTWVNWSMKTEECRAKCMSNCSCAAYSNTDIEGEGSGCAMWFGDLIDVSQIPGGGQDLYSRMPASELRNYPSLNENGGKEEDLELSLFDIHNIFRATDNFSKMNKLDEGDFGPVYRAWKLMKEGRAIEMIDECLKDSYNLCEVYVASMLVSYAYNNVLWIGLAFILLF</sequence>
<dbReference type="PANTHER" id="PTHR32444">
    <property type="entry name" value="BULB-TYPE LECTIN DOMAIN-CONTAINING PROTEIN"/>
    <property type="match status" value="1"/>
</dbReference>
<dbReference type="Pfam" id="PF08276">
    <property type="entry name" value="PAN_2"/>
    <property type="match status" value="1"/>
</dbReference>
<reference evidence="7" key="1">
    <citation type="submission" date="2016-06" db="EMBL/GenBank/DDBJ databases">
        <title>Parallel loss of symbiosis genes in relatives of nitrogen-fixing non-legume Parasponia.</title>
        <authorList>
            <person name="Van Velzen R."/>
            <person name="Holmer R."/>
            <person name="Bu F."/>
            <person name="Rutten L."/>
            <person name="Van Zeijl A."/>
            <person name="Liu W."/>
            <person name="Santuari L."/>
            <person name="Cao Q."/>
            <person name="Sharma T."/>
            <person name="Shen D."/>
            <person name="Roswanjaya Y."/>
            <person name="Wardhani T."/>
            <person name="Kalhor M.S."/>
            <person name="Jansen J."/>
            <person name="Van den Hoogen J."/>
            <person name="Gungor B."/>
            <person name="Hartog M."/>
            <person name="Hontelez J."/>
            <person name="Verver J."/>
            <person name="Yang W.-C."/>
            <person name="Schijlen E."/>
            <person name="Repin R."/>
            <person name="Schilthuizen M."/>
            <person name="Schranz E."/>
            <person name="Heidstra R."/>
            <person name="Miyata K."/>
            <person name="Fedorova E."/>
            <person name="Kohlen W."/>
            <person name="Bisseling T."/>
            <person name="Smit S."/>
            <person name="Geurts R."/>
        </authorList>
    </citation>
    <scope>NUCLEOTIDE SEQUENCE [LARGE SCALE GENOMIC DNA]</scope>
    <source>
        <strain evidence="7">cv. WU1-14</strain>
    </source>
</reference>
<feature type="domain" description="Apple" evidence="5">
    <location>
        <begin position="136"/>
        <end position="219"/>
    </location>
</feature>
<proteinExistence type="predicted"/>
<dbReference type="STRING" id="3476.A0A2P5BVZ5"/>
<dbReference type="SUPFAM" id="SSF51110">
    <property type="entry name" value="alpha-D-mannose-specific plant lectins"/>
    <property type="match status" value="1"/>
</dbReference>
<comment type="caution">
    <text evidence="6">The sequence shown here is derived from an EMBL/GenBank/DDBJ whole genome shotgun (WGS) entry which is preliminary data.</text>
</comment>
<gene>
    <name evidence="6" type="ORF">PanWU01x14_205130</name>
</gene>
<protein>
    <submittedName>
        <fullName evidence="6">S-locus glycoprotein</fullName>
    </submittedName>
</protein>
<evidence type="ECO:0000313" key="7">
    <source>
        <dbReference type="Proteomes" id="UP000237105"/>
    </source>
</evidence>
<dbReference type="PROSITE" id="PS50948">
    <property type="entry name" value="PAN"/>
    <property type="match status" value="1"/>
</dbReference>
<dbReference type="PANTHER" id="PTHR32444:SF234">
    <property type="entry name" value="RECEPTOR-LIKE SERINE_THREONINE-PROTEIN KINASE"/>
    <property type="match status" value="1"/>
</dbReference>
<evidence type="ECO:0000256" key="2">
    <source>
        <dbReference type="ARBA" id="ARBA00023157"/>
    </source>
</evidence>
<dbReference type="InterPro" id="IPR001480">
    <property type="entry name" value="Bulb-type_lectin_dom"/>
</dbReference>
<evidence type="ECO:0000256" key="4">
    <source>
        <dbReference type="SAM" id="Phobius"/>
    </source>
</evidence>
<dbReference type="Gene3D" id="3.30.200.20">
    <property type="entry name" value="Phosphorylase Kinase, domain 1"/>
    <property type="match status" value="1"/>
</dbReference>
<accession>A0A2P5BVZ5</accession>
<dbReference type="Pfam" id="PF00954">
    <property type="entry name" value="S_locus_glycop"/>
    <property type="match status" value="1"/>
</dbReference>
<keyword evidence="3" id="KW-0325">Glycoprotein</keyword>
<dbReference type="EMBL" id="JXTB01000212">
    <property type="protein sequence ID" value="PON52977.1"/>
    <property type="molecule type" value="Genomic_DNA"/>
</dbReference>
<keyword evidence="1" id="KW-0732">Signal</keyword>
<dbReference type="InterPro" id="IPR036426">
    <property type="entry name" value="Bulb-type_lectin_dom_sf"/>
</dbReference>
<evidence type="ECO:0000256" key="1">
    <source>
        <dbReference type="ARBA" id="ARBA00022729"/>
    </source>
</evidence>
<dbReference type="SMART" id="SM00473">
    <property type="entry name" value="PAN_AP"/>
    <property type="match status" value="1"/>
</dbReference>
<dbReference type="CDD" id="cd01098">
    <property type="entry name" value="PAN_AP_plant"/>
    <property type="match status" value="1"/>
</dbReference>
<keyword evidence="7" id="KW-1185">Reference proteome</keyword>
<dbReference type="Proteomes" id="UP000237105">
    <property type="component" value="Unassembled WGS sequence"/>
</dbReference>
<keyword evidence="2" id="KW-1015">Disulfide bond</keyword>
<feature type="transmembrane region" description="Helical" evidence="4">
    <location>
        <begin position="299"/>
        <end position="323"/>
    </location>
</feature>
<evidence type="ECO:0000313" key="6">
    <source>
        <dbReference type="EMBL" id="PON52977.1"/>
    </source>
</evidence>
<name>A0A2P5BVZ5_PARAD</name>
<dbReference type="GO" id="GO:0048544">
    <property type="term" value="P:recognition of pollen"/>
    <property type="evidence" value="ECO:0007669"/>
    <property type="project" value="InterPro"/>
</dbReference>
<keyword evidence="4" id="KW-1133">Transmembrane helix</keyword>
<keyword evidence="4" id="KW-0472">Membrane</keyword>
<dbReference type="InterPro" id="IPR000858">
    <property type="entry name" value="S_locus_glycoprot_dom"/>
</dbReference>
<dbReference type="Pfam" id="PF01453">
    <property type="entry name" value="B_lectin"/>
    <property type="match status" value="1"/>
</dbReference>